<proteinExistence type="predicted"/>
<dbReference type="Proteomes" id="UP000805193">
    <property type="component" value="Unassembled WGS sequence"/>
</dbReference>
<reference evidence="1 2" key="1">
    <citation type="journal article" date="2020" name="Cell">
        <title>Large-Scale Comparative Analyses of Tick Genomes Elucidate Their Genetic Diversity and Vector Capacities.</title>
        <authorList>
            <consortium name="Tick Genome and Microbiome Consortium (TIGMIC)"/>
            <person name="Jia N."/>
            <person name="Wang J."/>
            <person name="Shi W."/>
            <person name="Du L."/>
            <person name="Sun Y."/>
            <person name="Zhan W."/>
            <person name="Jiang J.F."/>
            <person name="Wang Q."/>
            <person name="Zhang B."/>
            <person name="Ji P."/>
            <person name="Bell-Sakyi L."/>
            <person name="Cui X.M."/>
            <person name="Yuan T.T."/>
            <person name="Jiang B.G."/>
            <person name="Yang W.F."/>
            <person name="Lam T.T."/>
            <person name="Chang Q.C."/>
            <person name="Ding S.J."/>
            <person name="Wang X.J."/>
            <person name="Zhu J.G."/>
            <person name="Ruan X.D."/>
            <person name="Zhao L."/>
            <person name="Wei J.T."/>
            <person name="Ye R.Z."/>
            <person name="Que T.C."/>
            <person name="Du C.H."/>
            <person name="Zhou Y.H."/>
            <person name="Cheng J.X."/>
            <person name="Dai P.F."/>
            <person name="Guo W.B."/>
            <person name="Han X.H."/>
            <person name="Huang E.J."/>
            <person name="Li L.F."/>
            <person name="Wei W."/>
            <person name="Gao Y.C."/>
            <person name="Liu J.Z."/>
            <person name="Shao H.Z."/>
            <person name="Wang X."/>
            <person name="Wang C.C."/>
            <person name="Yang T.C."/>
            <person name="Huo Q.B."/>
            <person name="Li W."/>
            <person name="Chen H.Y."/>
            <person name="Chen S.E."/>
            <person name="Zhou L.G."/>
            <person name="Ni X.B."/>
            <person name="Tian J.H."/>
            <person name="Sheng Y."/>
            <person name="Liu T."/>
            <person name="Pan Y.S."/>
            <person name="Xia L.Y."/>
            <person name="Li J."/>
            <person name="Zhao F."/>
            <person name="Cao W.C."/>
        </authorList>
    </citation>
    <scope>NUCLEOTIDE SEQUENCE [LARGE SCALE GENOMIC DNA]</scope>
    <source>
        <strain evidence="1">Iper-2018</strain>
    </source>
</reference>
<comment type="caution">
    <text evidence="1">The sequence shown here is derived from an EMBL/GenBank/DDBJ whole genome shotgun (WGS) entry which is preliminary data.</text>
</comment>
<protein>
    <submittedName>
        <fullName evidence="1">Uncharacterized protein</fullName>
    </submittedName>
</protein>
<evidence type="ECO:0000313" key="1">
    <source>
        <dbReference type="EMBL" id="KAG0444908.1"/>
    </source>
</evidence>
<accession>A0AC60R1G9</accession>
<dbReference type="EMBL" id="JABSTQ010001261">
    <property type="protein sequence ID" value="KAG0444908.1"/>
    <property type="molecule type" value="Genomic_DNA"/>
</dbReference>
<keyword evidence="2" id="KW-1185">Reference proteome</keyword>
<name>A0AC60R1G9_IXOPE</name>
<evidence type="ECO:0000313" key="2">
    <source>
        <dbReference type="Proteomes" id="UP000805193"/>
    </source>
</evidence>
<sequence length="544" mass="61177">MVELLWLVGLEGFPFSSSIPRNSTSIWTVAAKVLKMTGAEPLLSVSTLAHPSKANASIISVGPPDMLAPKGSSQQQATEFYNNTAFVCMTALKKQRNPSMYSLEVASLAWRLEELVDTHIVMSGLPKSRIQPLKAQPEVFSFLGEFVPSSSSALYTGSHTEVMVRSPAFFDALISLVHSTEPYISFNYIGVRLMIAVAPFAPSSGRLLVQTMVEHQYGRARPLLPRWKLCIRAVERAIPDLFLHAVRLAYKTQFTMDSLQRLLDSVRQSLAGDLAKLAVLDRESRAQALSLLNVTQFRLFWPSWLTDKEKLESYVSALPRIVRGENLRSFHALHSHSFAERLRRDESDRWQGSAFDHDCSYDGKVVFVPVLLFNFSEFHHGTDQNLELPHAGVRLARCLLQLLLANISQGATAAGGRLWWPDMASSFLAVSQLCFQQYGLLHVGSLELLQYTAAIKPALDLYQKDKHIDIRFETLPAYTAVHLFFVYYALSFCQESKLDNATEVASYLTNVPLWNNRLFQETFRCPVGSNMNPTKKCVLWREAH</sequence>
<organism evidence="1 2">
    <name type="scientific">Ixodes persulcatus</name>
    <name type="common">Taiga tick</name>
    <dbReference type="NCBI Taxonomy" id="34615"/>
    <lineage>
        <taxon>Eukaryota</taxon>
        <taxon>Metazoa</taxon>
        <taxon>Ecdysozoa</taxon>
        <taxon>Arthropoda</taxon>
        <taxon>Chelicerata</taxon>
        <taxon>Arachnida</taxon>
        <taxon>Acari</taxon>
        <taxon>Parasitiformes</taxon>
        <taxon>Ixodida</taxon>
        <taxon>Ixodoidea</taxon>
        <taxon>Ixodidae</taxon>
        <taxon>Ixodinae</taxon>
        <taxon>Ixodes</taxon>
    </lineage>
</organism>
<gene>
    <name evidence="1" type="ORF">HPB47_013241</name>
</gene>